<reference evidence="2" key="1">
    <citation type="submission" date="2022-10" db="EMBL/GenBank/DDBJ databases">
        <authorList>
            <person name="Hyden B.L."/>
            <person name="Feng K."/>
            <person name="Yates T."/>
            <person name="Jawdy S."/>
            <person name="Smart L.B."/>
            <person name="Muchero W."/>
        </authorList>
    </citation>
    <scope>NUCLEOTIDE SEQUENCE</scope>
    <source>
        <tissue evidence="2">Shoot tip</tissue>
    </source>
</reference>
<protein>
    <submittedName>
        <fullName evidence="2">Uncharacterized protein</fullName>
    </submittedName>
</protein>
<feature type="region of interest" description="Disordered" evidence="1">
    <location>
        <begin position="38"/>
        <end position="68"/>
    </location>
</feature>
<accession>A0ABQ9A9V7</accession>
<evidence type="ECO:0000313" key="2">
    <source>
        <dbReference type="EMBL" id="KAJ6329120.1"/>
    </source>
</evidence>
<evidence type="ECO:0000313" key="3">
    <source>
        <dbReference type="Proteomes" id="UP001141253"/>
    </source>
</evidence>
<dbReference type="EMBL" id="JAPFFI010000022">
    <property type="protein sequence ID" value="KAJ6329120.1"/>
    <property type="molecule type" value="Genomic_DNA"/>
</dbReference>
<reference evidence="2" key="2">
    <citation type="journal article" date="2023" name="Int. J. Mol. Sci.">
        <title>De Novo Assembly and Annotation of 11 Diverse Shrub Willow (Salix) Genomes Reveals Novel Gene Organization in Sex-Linked Regions.</title>
        <authorList>
            <person name="Hyden B."/>
            <person name="Feng K."/>
            <person name="Yates T.B."/>
            <person name="Jawdy S."/>
            <person name="Cereghino C."/>
            <person name="Smart L.B."/>
            <person name="Muchero W."/>
        </authorList>
    </citation>
    <scope>NUCLEOTIDE SEQUENCE</scope>
    <source>
        <tissue evidence="2">Shoot tip</tissue>
    </source>
</reference>
<dbReference type="Proteomes" id="UP001141253">
    <property type="component" value="Chromosome 14"/>
</dbReference>
<organism evidence="2 3">
    <name type="scientific">Salix suchowensis</name>
    <dbReference type="NCBI Taxonomy" id="1278906"/>
    <lineage>
        <taxon>Eukaryota</taxon>
        <taxon>Viridiplantae</taxon>
        <taxon>Streptophyta</taxon>
        <taxon>Embryophyta</taxon>
        <taxon>Tracheophyta</taxon>
        <taxon>Spermatophyta</taxon>
        <taxon>Magnoliopsida</taxon>
        <taxon>eudicotyledons</taxon>
        <taxon>Gunneridae</taxon>
        <taxon>Pentapetalae</taxon>
        <taxon>rosids</taxon>
        <taxon>fabids</taxon>
        <taxon>Malpighiales</taxon>
        <taxon>Salicaceae</taxon>
        <taxon>Saliceae</taxon>
        <taxon>Salix</taxon>
    </lineage>
</organism>
<sequence>MVTRCKWWRPESKDHLALPTLVFLADKSECFGIVSGNAKGRNQTSHPNNLCPTSCPSSNSCPCHSTRN</sequence>
<feature type="compositionally biased region" description="Low complexity" evidence="1">
    <location>
        <begin position="47"/>
        <end position="68"/>
    </location>
</feature>
<comment type="caution">
    <text evidence="2">The sequence shown here is derived from an EMBL/GenBank/DDBJ whole genome shotgun (WGS) entry which is preliminary data.</text>
</comment>
<proteinExistence type="predicted"/>
<name>A0ABQ9A9V7_9ROSI</name>
<evidence type="ECO:0000256" key="1">
    <source>
        <dbReference type="SAM" id="MobiDB-lite"/>
    </source>
</evidence>
<gene>
    <name evidence="2" type="ORF">OIU77_010737</name>
</gene>
<keyword evidence="3" id="KW-1185">Reference proteome</keyword>